<evidence type="ECO:0000256" key="5">
    <source>
        <dbReference type="PROSITE-ProRule" id="PRU00024"/>
    </source>
</evidence>
<dbReference type="AlphaFoldDB" id="A0ABD3XQW4"/>
<dbReference type="SUPFAM" id="SSF57845">
    <property type="entry name" value="B-box zinc-binding domain"/>
    <property type="match status" value="1"/>
</dbReference>
<dbReference type="InterPro" id="IPR027370">
    <property type="entry name" value="Znf-RING_euk"/>
</dbReference>
<reference evidence="9 10" key="1">
    <citation type="submission" date="2024-11" db="EMBL/GenBank/DDBJ databases">
        <title>Chromosome-level genome assembly of the freshwater bivalve Anodonta woodiana.</title>
        <authorList>
            <person name="Chen X."/>
        </authorList>
    </citation>
    <scope>NUCLEOTIDE SEQUENCE [LARGE SCALE GENOMIC DNA]</scope>
    <source>
        <strain evidence="9">MN2024</strain>
        <tissue evidence="9">Gills</tissue>
    </source>
</reference>
<keyword evidence="10" id="KW-1185">Reference proteome</keyword>
<feature type="coiled-coil region" evidence="6">
    <location>
        <begin position="216"/>
        <end position="293"/>
    </location>
</feature>
<evidence type="ECO:0000256" key="4">
    <source>
        <dbReference type="ARBA" id="ARBA00022833"/>
    </source>
</evidence>
<accession>A0ABD3XQW4</accession>
<dbReference type="Gene3D" id="3.30.40.10">
    <property type="entry name" value="Zinc/RING finger domain, C3HC4 (zinc finger)"/>
    <property type="match status" value="1"/>
</dbReference>
<evidence type="ECO:0000256" key="6">
    <source>
        <dbReference type="SAM" id="Coils"/>
    </source>
</evidence>
<feature type="domain" description="B box-type" evidence="8">
    <location>
        <begin position="171"/>
        <end position="218"/>
    </location>
</feature>
<dbReference type="PROSITE" id="PS00518">
    <property type="entry name" value="ZF_RING_1"/>
    <property type="match status" value="1"/>
</dbReference>
<dbReference type="PROSITE" id="PS50119">
    <property type="entry name" value="ZF_BBOX"/>
    <property type="match status" value="2"/>
</dbReference>
<keyword evidence="2" id="KW-0479">Metal-binding</keyword>
<evidence type="ECO:0000313" key="9">
    <source>
        <dbReference type="EMBL" id="KAL3888624.1"/>
    </source>
</evidence>
<dbReference type="InterPro" id="IPR013083">
    <property type="entry name" value="Znf_RING/FYVE/PHD"/>
</dbReference>
<dbReference type="PANTHER" id="PTHR25462">
    <property type="entry name" value="BONUS, ISOFORM C-RELATED"/>
    <property type="match status" value="1"/>
</dbReference>
<dbReference type="EMBL" id="JBJQND010000001">
    <property type="protein sequence ID" value="KAL3888624.1"/>
    <property type="molecule type" value="Genomic_DNA"/>
</dbReference>
<dbReference type="InterPro" id="IPR017907">
    <property type="entry name" value="Znf_RING_CS"/>
</dbReference>
<name>A0ABD3XQW4_SINWO</name>
<sequence length="668" mass="75987">MAAVRKDLTASDEKQENEAALSDDLSCPLCMKIFRSPRRLPCLHSFCHDCLQSHIYNIAPMKDSVKKLCCPLCGNVAFTGEFSADKLVHLFPLNTLMLSVLIKSKVKVDLVCNACQVQDVVSPAEHLCTVCEEALCVQCSKMHGISRFSTNHTILKIGDLPSKQQTVLQNNEMFRCTEHGSLPVEYYCKDHETQLCIKCSVDDHASCPEVIKLDKMPNLSDALNQMKEQMRNLEDQLKQFAAINVLNLSKLESDINNLTTEIRTLKKTINDALDDLEERVKEEGNKIFNDEKKRIEKANQRCQSHITAIRNSNVVLESASKYATQNQMFLLIKKLTNQCLMSKRHNDDMFSTNDVVTLQLDINPQLNSVINIPRGEIGMLKMKKNGEILVVPDGFKPLKECIAKRVNVKYIKGLKYKALWYSKVIFTSNNQLLLVDFENKMLYLLDFLCNIVCSHKFLDKPFDVCILNEHGDDVAAVSVPFAKSVHLFSLKDNSITYVKQIQTKYRCYGIAAYSHEELIVSGPCVERMAYYWSIITLDGKETSHHEFDGAGTYQTCIALNAFKSRLYISVCEEDSLHCFGLNGVKHFTFRHPDLRGPEGVSLDRDDNVYVVGSRSHTIFQLSPCGLRKILNRIEKYPMGISFDKNGDKFVLSHLLTGFRLYRLVLKKW</sequence>
<feature type="domain" description="B box-type" evidence="8">
    <location>
        <begin position="107"/>
        <end position="157"/>
    </location>
</feature>
<dbReference type="SMART" id="SM00184">
    <property type="entry name" value="RING"/>
    <property type="match status" value="1"/>
</dbReference>
<keyword evidence="3 5" id="KW-0863">Zinc-finger</keyword>
<keyword evidence="1" id="KW-0597">Phosphoprotein</keyword>
<evidence type="ECO:0000256" key="3">
    <source>
        <dbReference type="ARBA" id="ARBA00022771"/>
    </source>
</evidence>
<comment type="caution">
    <text evidence="9">The sequence shown here is derived from an EMBL/GenBank/DDBJ whole genome shotgun (WGS) entry which is preliminary data.</text>
</comment>
<dbReference type="InterPro" id="IPR047153">
    <property type="entry name" value="TRIM45/56/19-like"/>
</dbReference>
<dbReference type="SUPFAM" id="SSF101898">
    <property type="entry name" value="NHL repeat"/>
    <property type="match status" value="1"/>
</dbReference>
<dbReference type="Gene3D" id="3.30.160.60">
    <property type="entry name" value="Classic Zinc Finger"/>
    <property type="match status" value="1"/>
</dbReference>
<dbReference type="PROSITE" id="PS50089">
    <property type="entry name" value="ZF_RING_2"/>
    <property type="match status" value="1"/>
</dbReference>
<evidence type="ECO:0000256" key="2">
    <source>
        <dbReference type="ARBA" id="ARBA00022723"/>
    </source>
</evidence>
<dbReference type="InterPro" id="IPR011042">
    <property type="entry name" value="6-blade_b-propeller_TolB-like"/>
</dbReference>
<feature type="domain" description="RING-type" evidence="7">
    <location>
        <begin position="27"/>
        <end position="73"/>
    </location>
</feature>
<dbReference type="PANTHER" id="PTHR25462:SF296">
    <property type="entry name" value="MEIOTIC P26, ISOFORM F"/>
    <property type="match status" value="1"/>
</dbReference>
<dbReference type="InterPro" id="IPR001841">
    <property type="entry name" value="Znf_RING"/>
</dbReference>
<dbReference type="Proteomes" id="UP001634394">
    <property type="component" value="Unassembled WGS sequence"/>
</dbReference>
<proteinExistence type="predicted"/>
<dbReference type="SUPFAM" id="SSF57850">
    <property type="entry name" value="RING/U-box"/>
    <property type="match status" value="1"/>
</dbReference>
<dbReference type="GO" id="GO:0008270">
    <property type="term" value="F:zinc ion binding"/>
    <property type="evidence" value="ECO:0007669"/>
    <property type="project" value="UniProtKB-KW"/>
</dbReference>
<gene>
    <name evidence="9" type="ORF">ACJMK2_000989</name>
</gene>
<evidence type="ECO:0000259" key="7">
    <source>
        <dbReference type="PROSITE" id="PS50089"/>
    </source>
</evidence>
<dbReference type="Pfam" id="PF13445">
    <property type="entry name" value="zf-RING_UBOX"/>
    <property type="match status" value="1"/>
</dbReference>
<evidence type="ECO:0000259" key="8">
    <source>
        <dbReference type="PROSITE" id="PS50119"/>
    </source>
</evidence>
<keyword evidence="6" id="KW-0175">Coiled coil</keyword>
<evidence type="ECO:0000313" key="10">
    <source>
        <dbReference type="Proteomes" id="UP001634394"/>
    </source>
</evidence>
<dbReference type="InterPro" id="IPR000315">
    <property type="entry name" value="Znf_B-box"/>
</dbReference>
<dbReference type="Gene3D" id="2.120.10.30">
    <property type="entry name" value="TolB, C-terminal domain"/>
    <property type="match status" value="1"/>
</dbReference>
<organism evidence="9 10">
    <name type="scientific">Sinanodonta woodiana</name>
    <name type="common">Chinese pond mussel</name>
    <name type="synonym">Anodonta woodiana</name>
    <dbReference type="NCBI Taxonomy" id="1069815"/>
    <lineage>
        <taxon>Eukaryota</taxon>
        <taxon>Metazoa</taxon>
        <taxon>Spiralia</taxon>
        <taxon>Lophotrochozoa</taxon>
        <taxon>Mollusca</taxon>
        <taxon>Bivalvia</taxon>
        <taxon>Autobranchia</taxon>
        <taxon>Heteroconchia</taxon>
        <taxon>Palaeoheterodonta</taxon>
        <taxon>Unionida</taxon>
        <taxon>Unionoidea</taxon>
        <taxon>Unionidae</taxon>
        <taxon>Unioninae</taxon>
        <taxon>Sinanodonta</taxon>
    </lineage>
</organism>
<evidence type="ECO:0000256" key="1">
    <source>
        <dbReference type="ARBA" id="ARBA00022553"/>
    </source>
</evidence>
<protein>
    <submittedName>
        <fullName evidence="9">Uncharacterized protein</fullName>
    </submittedName>
</protein>
<keyword evidence="4" id="KW-0862">Zinc</keyword>